<comment type="similarity">
    <text evidence="2">Belongs to the methyl-accepting chemotaxis (MCP) protein family.</text>
</comment>
<feature type="transmembrane region" description="Helical" evidence="5">
    <location>
        <begin position="57"/>
        <end position="81"/>
    </location>
</feature>
<dbReference type="PROSITE" id="PS50046">
    <property type="entry name" value="PHYTOCHROME_2"/>
    <property type="match status" value="2"/>
</dbReference>
<evidence type="ECO:0000259" key="7">
    <source>
        <dbReference type="PROSITE" id="PS50111"/>
    </source>
</evidence>
<dbReference type="InterPro" id="IPR016132">
    <property type="entry name" value="Phyto_chromo_attachment"/>
</dbReference>
<dbReference type="SUPFAM" id="SSF58104">
    <property type="entry name" value="Methyl-accepting chemotaxis protein (MCP) signaling domain"/>
    <property type="match status" value="1"/>
</dbReference>
<feature type="domain" description="Phytochrome chromophore attachment site" evidence="6">
    <location>
        <begin position="465"/>
        <end position="604"/>
    </location>
</feature>
<keyword evidence="5" id="KW-0812">Transmembrane</keyword>
<dbReference type="InterPro" id="IPR003018">
    <property type="entry name" value="GAF"/>
</dbReference>
<dbReference type="GO" id="GO:0016020">
    <property type="term" value="C:membrane"/>
    <property type="evidence" value="ECO:0007669"/>
    <property type="project" value="InterPro"/>
</dbReference>
<evidence type="ECO:0000256" key="4">
    <source>
        <dbReference type="SAM" id="MobiDB-lite"/>
    </source>
</evidence>
<evidence type="ECO:0000259" key="6">
    <source>
        <dbReference type="PROSITE" id="PS50046"/>
    </source>
</evidence>
<dbReference type="SUPFAM" id="SSF158472">
    <property type="entry name" value="HAMP domain-like"/>
    <property type="match status" value="1"/>
</dbReference>
<name>G5J3L2_CROWT</name>
<dbReference type="PANTHER" id="PTHR32089">
    <property type="entry name" value="METHYL-ACCEPTING CHEMOTAXIS PROTEIN MCPB"/>
    <property type="match status" value="1"/>
</dbReference>
<comment type="caution">
    <text evidence="9">The sequence shown here is derived from an EMBL/GenBank/DDBJ whole genome shotgun (WGS) entry which is preliminary data.</text>
</comment>
<evidence type="ECO:0000313" key="10">
    <source>
        <dbReference type="Proteomes" id="UP000003477"/>
    </source>
</evidence>
<evidence type="ECO:0000313" key="9">
    <source>
        <dbReference type="EMBL" id="EHJ13221.1"/>
    </source>
</evidence>
<dbReference type="SMART" id="SM00283">
    <property type="entry name" value="MA"/>
    <property type="match status" value="1"/>
</dbReference>
<dbReference type="Gene3D" id="6.10.340.10">
    <property type="match status" value="1"/>
</dbReference>
<evidence type="ECO:0000256" key="3">
    <source>
        <dbReference type="PROSITE-ProRule" id="PRU00284"/>
    </source>
</evidence>
<dbReference type="Pfam" id="PF00672">
    <property type="entry name" value="HAMP"/>
    <property type="match status" value="2"/>
</dbReference>
<dbReference type="InterPro" id="IPR003660">
    <property type="entry name" value="HAMP_dom"/>
</dbReference>
<evidence type="ECO:0000256" key="5">
    <source>
        <dbReference type="SAM" id="Phobius"/>
    </source>
</evidence>
<dbReference type="GeneID" id="88765810"/>
<feature type="compositionally biased region" description="Polar residues" evidence="4">
    <location>
        <begin position="1"/>
        <end position="13"/>
    </location>
</feature>
<dbReference type="InterPro" id="IPR004089">
    <property type="entry name" value="MCPsignal_dom"/>
</dbReference>
<dbReference type="SMART" id="SM00065">
    <property type="entry name" value="GAF"/>
    <property type="match status" value="2"/>
</dbReference>
<evidence type="ECO:0000256" key="2">
    <source>
        <dbReference type="ARBA" id="ARBA00029447"/>
    </source>
</evidence>
<dbReference type="SUPFAM" id="SSF55781">
    <property type="entry name" value="GAF domain-like"/>
    <property type="match status" value="2"/>
</dbReference>
<feature type="transmembrane region" description="Helical" evidence="5">
    <location>
        <begin position="365"/>
        <end position="387"/>
    </location>
</feature>
<dbReference type="PROSITE" id="PS50885">
    <property type="entry name" value="HAMP"/>
    <property type="match status" value="2"/>
</dbReference>
<accession>G5J3L2</accession>
<dbReference type="Gene3D" id="1.10.287.950">
    <property type="entry name" value="Methyl-accepting chemotaxis protein"/>
    <property type="match status" value="1"/>
</dbReference>
<dbReference type="PANTHER" id="PTHR32089:SF114">
    <property type="entry name" value="METHYL-ACCEPTING CHEMOTAXIS PROTEIN MCPB"/>
    <property type="match status" value="1"/>
</dbReference>
<feature type="compositionally biased region" description="Low complexity" evidence="4">
    <location>
        <begin position="21"/>
        <end position="35"/>
    </location>
</feature>
<feature type="region of interest" description="Disordered" evidence="4">
    <location>
        <begin position="1"/>
        <end position="35"/>
    </location>
</feature>
<dbReference type="SMART" id="SM00304">
    <property type="entry name" value="HAMP"/>
    <property type="match status" value="2"/>
</dbReference>
<organism evidence="9 10">
    <name type="scientific">Crocosphaera watsonii WH 0003</name>
    <dbReference type="NCBI Taxonomy" id="423471"/>
    <lineage>
        <taxon>Bacteria</taxon>
        <taxon>Bacillati</taxon>
        <taxon>Cyanobacteriota</taxon>
        <taxon>Cyanophyceae</taxon>
        <taxon>Oscillatoriophycideae</taxon>
        <taxon>Chroococcales</taxon>
        <taxon>Aphanothecaceae</taxon>
        <taxon>Crocosphaera</taxon>
    </lineage>
</organism>
<dbReference type="RefSeq" id="WP_007310395.1">
    <property type="nucleotide sequence ID" value="NZ_AESD01000323.1"/>
</dbReference>
<dbReference type="Proteomes" id="UP000003477">
    <property type="component" value="Unassembled WGS sequence"/>
</dbReference>
<dbReference type="EMBL" id="AESD01000323">
    <property type="protein sequence ID" value="EHJ13221.1"/>
    <property type="molecule type" value="Genomic_DNA"/>
</dbReference>
<evidence type="ECO:0000256" key="1">
    <source>
        <dbReference type="ARBA" id="ARBA00023224"/>
    </source>
</evidence>
<dbReference type="PATRIC" id="fig|423471.3.peg.1957"/>
<dbReference type="Gene3D" id="3.30.450.40">
    <property type="match status" value="2"/>
</dbReference>
<feature type="domain" description="HAMP" evidence="8">
    <location>
        <begin position="388"/>
        <end position="440"/>
    </location>
</feature>
<keyword evidence="1 3" id="KW-0807">Transducer</keyword>
<dbReference type="PROSITE" id="PS50111">
    <property type="entry name" value="CHEMOTAXIS_TRANSDUC_2"/>
    <property type="match status" value="1"/>
</dbReference>
<evidence type="ECO:0000259" key="8">
    <source>
        <dbReference type="PROSITE" id="PS50885"/>
    </source>
</evidence>
<dbReference type="InterPro" id="IPR029016">
    <property type="entry name" value="GAF-like_dom_sf"/>
</dbReference>
<dbReference type="Pfam" id="PF00015">
    <property type="entry name" value="MCPsignal"/>
    <property type="match status" value="1"/>
</dbReference>
<sequence length="1131" mass="124652">MQTPVKPVSQPSTTRDKPSLSSELSSKTIATSSSPSFSNLPLLEQFYNLPISRKTQMITALIFIALGGLIGLGSSSLVGSLRSHLMYQTKSQLAVTELNYNTDLDKMGLGATAQAEHPTIVEASKILNQGQSLPPEIRTQLESILKNEQKLYGLEFVTLVDKNSRIIANANGQRQGEVFNPQGLVSQAMKQQRQIRTSELISWQELIKEKAPLPAGLTSQDALIRYTITPVKLPGTQTVIGTLIFGDIVNGNSDIVQKTVETFQDVGYSAVYLYDPKNKQFSLATAFEKTELRDSNFNTPLPPNTSILKQAVEAQGQPVAERGYLNDHSYTLAAKALPNNNGDEVAVLVYGDPELGLNRILKDSLMLQLSLSLMVLGIVVMVAGVIAEAITKPIKRLQKVTQQFASGNYHARVDSLSKDEVGELGSYFNEMAGNIATHQQGLQEKTEMFRFLAELSSTQTLDPLALERWFYQGLEGAKSLVKLDRLFIYCFDQDDRGQVKYEALGAGFTSVLEQEDHIEMVPATLLQELQVTLSTEEWTIEQLDAITEDSEYRESLEALQVKEQLIIPIFNQKTLYGCLFAQRCTHTESWQETEINFLKQFVSQIQVTINRISLAEMKALESGLARELKEITLKISTEIVTENLFYLAVESSRDALKTDRVIVYSFDENWKGTVIAESLNPAYPTALGHKIPDPCFAKSFVDKYRQGRVKALTNIHKAGLGSCYLQQLESLEIQANLVVPILVGGELLGLLIAHHCQSPRHWQQPEIDFLTQVALQVGVALERAKLLDEQTLVSQQQRMAKEQLQQRALELLMAVEPISRGDLTVHAQVTEDEIGTIADSYNATVENLRSLVTQVTTVVQEFSDTTNNNEHLIETLAGESLKQVEQITVAGDRLTAMSESINLVAENAQQTVTAFQQASEGVVAGEKSINETVDGMMSLQDTVTETAKKIQHLGESSQKISKVVSLISRFAAQTHLLALKASIEAARAGEEGRGFAVIADEVRGLATSSAEATAEIETLVNSIQTETKEVTQTMKTGTEQVLRGTELVEETRLSLQQITVASQQIDDLVSAISQATKEQSLTSESMNEVMGDVSSIAQNTSVSALDLAKSFQDVLLLAQQLQENVERFKVQ</sequence>
<reference evidence="9 10" key="1">
    <citation type="journal article" date="2011" name="Front. Microbiol.">
        <title>Two Strains of Crocosphaera watsonii with Highly Conserved Genomes are Distinguished by Strain-Specific Features.</title>
        <authorList>
            <person name="Bench S.R."/>
            <person name="Ilikchyan I.N."/>
            <person name="Tripp H.J."/>
            <person name="Zehr J.P."/>
        </authorList>
    </citation>
    <scope>NUCLEOTIDE SEQUENCE [LARGE SCALE GENOMIC DNA]</scope>
    <source>
        <strain evidence="9 10">WH 0003</strain>
    </source>
</reference>
<feature type="domain" description="HAMP" evidence="8">
    <location>
        <begin position="802"/>
        <end position="853"/>
    </location>
</feature>
<protein>
    <submittedName>
        <fullName evidence="9">Methyl accepting chemotaxis protein</fullName>
    </submittedName>
</protein>
<keyword evidence="5" id="KW-1133">Transmembrane helix</keyword>
<gene>
    <name evidence="9" type="ORF">CWATWH0003_2088</name>
</gene>
<keyword evidence="5" id="KW-0472">Membrane</keyword>
<feature type="domain" description="Methyl-accepting transducer" evidence="7">
    <location>
        <begin position="858"/>
        <end position="1094"/>
    </location>
</feature>
<dbReference type="CDD" id="cd11386">
    <property type="entry name" value="MCP_signal"/>
    <property type="match status" value="1"/>
</dbReference>
<proteinExistence type="inferred from homology"/>
<dbReference type="CDD" id="cd06225">
    <property type="entry name" value="HAMP"/>
    <property type="match status" value="2"/>
</dbReference>
<dbReference type="AlphaFoldDB" id="G5J3L2"/>
<dbReference type="Pfam" id="PF01590">
    <property type="entry name" value="GAF"/>
    <property type="match status" value="2"/>
</dbReference>
<feature type="domain" description="Phytochrome chromophore attachment site" evidence="6">
    <location>
        <begin position="640"/>
        <end position="776"/>
    </location>
</feature>
<dbReference type="GO" id="GO:0007165">
    <property type="term" value="P:signal transduction"/>
    <property type="evidence" value="ECO:0007669"/>
    <property type="project" value="UniProtKB-KW"/>
</dbReference>